<name>A0A8S5T558_9VIRU</name>
<organism evidence="1">
    <name type="scientific">Microviridae sp. ctdfd8</name>
    <dbReference type="NCBI Taxonomy" id="2827646"/>
    <lineage>
        <taxon>Viruses</taxon>
        <taxon>Monodnaviria</taxon>
        <taxon>Sangervirae</taxon>
        <taxon>Phixviricota</taxon>
        <taxon>Malgrandaviricetes</taxon>
        <taxon>Petitvirales</taxon>
        <taxon>Microviridae</taxon>
    </lineage>
</organism>
<accession>A0A8S5T558</accession>
<dbReference type="EMBL" id="BK032751">
    <property type="protein sequence ID" value="DAF58382.1"/>
    <property type="molecule type" value="Genomic_DNA"/>
</dbReference>
<evidence type="ECO:0000313" key="1">
    <source>
        <dbReference type="EMBL" id="DAF58382.1"/>
    </source>
</evidence>
<sequence>MVKSNISRNRSNGTFKVSLSGLTKAHLQALTSVLGHLAPLDVEVHHYNGVDLPFQHFETFCPLADVNKMCVSTQNKVLRDISLCFTNDSDIPEREKLFSFLTFKKISKYGK</sequence>
<protein>
    <submittedName>
        <fullName evidence="1">Uncharacterized protein</fullName>
    </submittedName>
</protein>
<reference evidence="1" key="1">
    <citation type="journal article" date="2021" name="Proc. Natl. Acad. Sci. U.S.A.">
        <title>A Catalog of Tens of Thousands of Viruses from Human Metagenomes Reveals Hidden Associations with Chronic Diseases.</title>
        <authorList>
            <person name="Tisza M.J."/>
            <person name="Buck C.B."/>
        </authorList>
    </citation>
    <scope>NUCLEOTIDE SEQUENCE</scope>
    <source>
        <strain evidence="1">Ctdfd8</strain>
    </source>
</reference>
<proteinExistence type="predicted"/>